<keyword evidence="6" id="KW-1185">Reference proteome</keyword>
<keyword evidence="1" id="KW-0677">Repeat</keyword>
<dbReference type="InterPro" id="IPR056823">
    <property type="entry name" value="TEN-like_YD-shell"/>
</dbReference>
<dbReference type="GO" id="GO:0046872">
    <property type="term" value="F:metal ion binding"/>
    <property type="evidence" value="ECO:0007669"/>
    <property type="project" value="InterPro"/>
</dbReference>
<dbReference type="InterPro" id="IPR006530">
    <property type="entry name" value="YD"/>
</dbReference>
<reference evidence="6" key="1">
    <citation type="submission" date="2017-11" db="EMBL/GenBank/DDBJ databases">
        <authorList>
            <person name="Watanabe M."/>
            <person name="Kojima H."/>
        </authorList>
    </citation>
    <scope>NUCLEOTIDE SEQUENCE [LARGE SCALE GENOMIC DNA]</scope>
    <source>
        <strain evidence="6">Tokyo 01</strain>
    </source>
</reference>
<evidence type="ECO:0000259" key="4">
    <source>
        <dbReference type="PROSITE" id="PS00631"/>
    </source>
</evidence>
<feature type="region of interest" description="Disordered" evidence="2">
    <location>
        <begin position="1237"/>
        <end position="1281"/>
    </location>
</feature>
<feature type="domain" description="Cytosol aminopeptidase" evidence="4">
    <location>
        <begin position="1105"/>
        <end position="1112"/>
    </location>
</feature>
<evidence type="ECO:0000313" key="5">
    <source>
        <dbReference type="EMBL" id="GBC59405.1"/>
    </source>
</evidence>
<dbReference type="PANTHER" id="PTHR32305">
    <property type="match status" value="1"/>
</dbReference>
<dbReference type="RefSeq" id="WP_166404793.1">
    <property type="nucleotide sequence ID" value="NZ_BEXT01000001.1"/>
</dbReference>
<dbReference type="GO" id="GO:0006508">
    <property type="term" value="P:proteolysis"/>
    <property type="evidence" value="ECO:0007669"/>
    <property type="project" value="InterPro"/>
</dbReference>
<dbReference type="NCBIfam" id="TIGR03696">
    <property type="entry name" value="Rhs_assc_core"/>
    <property type="match status" value="1"/>
</dbReference>
<keyword evidence="3" id="KW-0732">Signal</keyword>
<dbReference type="InterPro" id="IPR000819">
    <property type="entry name" value="Peptidase_M17_C"/>
</dbReference>
<feature type="signal peptide" evidence="3">
    <location>
        <begin position="1"/>
        <end position="25"/>
    </location>
</feature>
<dbReference type="PANTHER" id="PTHR32305:SF15">
    <property type="entry name" value="PROTEIN RHSA-RELATED"/>
    <property type="match status" value="1"/>
</dbReference>
<dbReference type="InterPro" id="IPR013783">
    <property type="entry name" value="Ig-like_fold"/>
</dbReference>
<dbReference type="InterPro" id="IPR050708">
    <property type="entry name" value="T6SS_VgrG/RHS"/>
</dbReference>
<proteinExistence type="predicted"/>
<accession>A0A401FR19</accession>
<dbReference type="Pfam" id="PF07603">
    <property type="entry name" value="Lcl_C"/>
    <property type="match status" value="2"/>
</dbReference>
<feature type="region of interest" description="Disordered" evidence="2">
    <location>
        <begin position="1845"/>
        <end position="1866"/>
    </location>
</feature>
<dbReference type="InterPro" id="IPR011460">
    <property type="entry name" value="Lcl_C"/>
</dbReference>
<evidence type="ECO:0000313" key="6">
    <source>
        <dbReference type="Proteomes" id="UP000288096"/>
    </source>
</evidence>
<organism evidence="5 6">
    <name type="scientific">Desulfonema ishimotonii</name>
    <dbReference type="NCBI Taxonomy" id="45657"/>
    <lineage>
        <taxon>Bacteria</taxon>
        <taxon>Pseudomonadati</taxon>
        <taxon>Thermodesulfobacteriota</taxon>
        <taxon>Desulfobacteria</taxon>
        <taxon>Desulfobacterales</taxon>
        <taxon>Desulfococcaceae</taxon>
        <taxon>Desulfonema</taxon>
    </lineage>
</organism>
<reference evidence="6" key="2">
    <citation type="submission" date="2019-01" db="EMBL/GenBank/DDBJ databases">
        <title>Genome sequence of Desulfonema ishimotonii strain Tokyo 01.</title>
        <authorList>
            <person name="Fukui M."/>
        </authorList>
    </citation>
    <scope>NUCLEOTIDE SEQUENCE [LARGE SCALE GENOMIC DNA]</scope>
    <source>
        <strain evidence="6">Tokyo 01</strain>
    </source>
</reference>
<feature type="chain" id="PRO_5019370373" description="Cytosol aminopeptidase domain-containing protein" evidence="3">
    <location>
        <begin position="26"/>
        <end position="1893"/>
    </location>
</feature>
<dbReference type="Pfam" id="PF25023">
    <property type="entry name" value="TEN_YD-shell"/>
    <property type="match status" value="3"/>
</dbReference>
<comment type="caution">
    <text evidence="5">The sequence shown here is derived from an EMBL/GenBank/DDBJ whole genome shotgun (WGS) entry which is preliminary data.</text>
</comment>
<gene>
    <name evidence="5" type="ORF">DENIS_0344</name>
</gene>
<dbReference type="Proteomes" id="UP000288096">
    <property type="component" value="Unassembled WGS sequence"/>
</dbReference>
<dbReference type="GO" id="GO:0070006">
    <property type="term" value="F:metalloaminopeptidase activity"/>
    <property type="evidence" value="ECO:0007669"/>
    <property type="project" value="InterPro"/>
</dbReference>
<dbReference type="InterPro" id="IPR022385">
    <property type="entry name" value="Rhs_assc_core"/>
</dbReference>
<name>A0A401FR19_9BACT</name>
<dbReference type="InterPro" id="IPR031325">
    <property type="entry name" value="RHS_repeat"/>
</dbReference>
<dbReference type="NCBIfam" id="TIGR01643">
    <property type="entry name" value="YD_repeat_2x"/>
    <property type="match status" value="11"/>
</dbReference>
<evidence type="ECO:0000256" key="3">
    <source>
        <dbReference type="SAM" id="SignalP"/>
    </source>
</evidence>
<sequence length="1893" mass="210887">MSVKGSFRFIFYAIFCLILFSFSSAATSAILPDTGQTGCYDASENIPCPKENEPFYGQDAQYANAPRSFTKMDAAGNILPDSATEWAIVLDNVTGLMWEVKTADDSVHGKYKTYSKSSADDFIDTLNWLEFGGFDDWRLPTLKELSAIVNRDCRYPATNEAFFPNARPSYYWTRSSYGNWTSRYWCVSFEEGAINWKDTGNFSKAYARAVRGGDPLADLNKTFQDNGDGTVTDLQTGMMWQQQTIGPMDWQSALAYCENLNLGNHDDWRLPNINELINLADFYKNEPVLDTTFFPGTKISEYWTSTTWADSPTSAWTLRFATGHTRFVTKTTSDQVYFRAVRDGLACARKTGLKASSCIKKSNWPGALAGYGIDPASGAQILSSSLLAVSGALPVSFGLTYNSLIPEPGIVGRGWGIAGGLGAFLEVRCKDATVHWSNIRANRFVTDDGIHYSSPDQACHYDRLVQNDNGTYTLTRRSRAVYEFDADGRLLRLKNHIGQSLDMTYDADGRLKKVTESVSGGFLDFTYHDDTGFLKKVTDPAGRTVQLEYDDNGDLIGITSVLNHKTVYTYNKDGQVLNAVNADGDRLFENEYDEEGRVGRQDDGRNDNQKIEVVYSEETDAETEKDIITTTVKDRMGYSRVYRFDEHWRLAWEKDELGNTAVQVERDENGNATKVTDANGNATTISYDDNGNVRSITDAESRTDGFSYNTVSGITILLEQQVRYDWAIPTGLTAGNYTFRAQVRKNGAAVSPWSDAQAFTVACSAAPTAETVAVTELATDTGGVSCAGDINLQARISNTGTAPLSDNTVAYFIITGPDGYAAAVGKADVSGLGAGVNIWFGYSWTVPDKIASGTYSYRVRVRSENGDNLSAWSGEKSFDVKCADGPGGFVSEVSGLYPPEDAVCDKSTALRADIRATGGLGIPLNFKVWFCITGPDGKVVEAGYVREDRNLNAVTDAMGNTSARYEYNDDNTEKSVTDALGRTTRVEYNDDKQPSSVKSPEGNTTSFEYENGRTSKITAPEGNFTKYQYDAVGRVVRAEDAEGFAYTYAYDADCGGTCREDMTTDPLGNEVKHQYNSRGNLIRSVDARLNDTVHEYDGNGNRIRSTDAEGRVTTFEYDGEDRPTRTVLPGNRVWERVYDAKGRLIRTVDPLENVRKTEYDNMFNIVSQTDFTGKMMESVTRDKVYNPLQVSDALNRTTRNQYDKLDRLTQVTDPKNRNTGLNYDDIGQLTSVTDAKNQTTSQKFDDDGNLTEIQDAKGNRTEFSVDRNGRPTEQRSASGSSVKYGYDARSLMNKLTNGRNQDRTFSYDALGRITQMSDPDGAISYTYDQNSNVLTVTDTTGTITRVYDKLNRVTRYTDAQGNVIQYAYNNAGNLEILTYPDGKQVRYGYDLADRMTSVTDWDGRITRYEYDANSRLIRTQRPYGSVMTRTYDAAGQMTQQKDVDAGGQVIAQYDFQYDAAGNITEETVTPQESAFAVTPVTMTYTSANHLATYNGQSVDYDADGNMTHGPLDGGMADFVFDSRNRLTQAGDTQYVYDAEGNRVRMEQNGGTTRYAVNPNAGLSQVFMETAPDGTVSYYVYGQGLIGRERAGAYRAYHFDFRGSTVAMTDESGAVTHRYAYSPYGRAVKVAEEDFNPFRYVGQYGVMWDDCGLYYMRARFYEAGCGRFLSEDLVWDGVNFYVYGKNNPVNRIDPLGESPVSIALKRGAIYSAKKALKEYAERKIKRQLAKRLSKKQLKEFGDELVDILDSLDSEWWEIGIEFIPVAGDIYGGSKFAIQLNRAWERLRKLEGKFLSKIRVPKNLGRTGKQARLRELANDPKVSSADRGWIKNEIRHIETGSRKTIRLPGNSRNSKQGGKVLAHPRGKRAKDGWGYEYSNLQDTDLHKLEHKYEGY</sequence>
<evidence type="ECO:0000256" key="2">
    <source>
        <dbReference type="SAM" id="MobiDB-lite"/>
    </source>
</evidence>
<dbReference type="Pfam" id="PF15545">
    <property type="entry name" value="Ntox8"/>
    <property type="match status" value="1"/>
</dbReference>
<feature type="compositionally biased region" description="Polar residues" evidence="2">
    <location>
        <begin position="994"/>
        <end position="1008"/>
    </location>
</feature>
<protein>
    <recommendedName>
        <fullName evidence="4">Cytosol aminopeptidase domain-containing protein</fullName>
    </recommendedName>
</protein>
<dbReference type="EMBL" id="BEXT01000001">
    <property type="protein sequence ID" value="GBC59405.1"/>
    <property type="molecule type" value="Genomic_DNA"/>
</dbReference>
<dbReference type="Gene3D" id="2.180.10.10">
    <property type="entry name" value="RHS repeat-associated core"/>
    <property type="match status" value="3"/>
</dbReference>
<dbReference type="Gene3D" id="2.60.40.10">
    <property type="entry name" value="Immunoglobulins"/>
    <property type="match status" value="1"/>
</dbReference>
<feature type="region of interest" description="Disordered" evidence="2">
    <location>
        <begin position="989"/>
        <end position="1008"/>
    </location>
</feature>
<dbReference type="PROSITE" id="PS00631">
    <property type="entry name" value="CYTOSOL_AP"/>
    <property type="match status" value="1"/>
</dbReference>
<evidence type="ECO:0000256" key="1">
    <source>
        <dbReference type="ARBA" id="ARBA00022737"/>
    </source>
</evidence>
<dbReference type="Pfam" id="PF05593">
    <property type="entry name" value="RHS_repeat"/>
    <property type="match status" value="4"/>
</dbReference>
<dbReference type="InterPro" id="IPR029097">
    <property type="entry name" value="Ntox8"/>
</dbReference>
<feature type="compositionally biased region" description="Basic and acidic residues" evidence="2">
    <location>
        <begin position="1254"/>
        <end position="1273"/>
    </location>
</feature>